<accession>A0A4U0GQW1</accession>
<dbReference type="Proteomes" id="UP000309872">
    <property type="component" value="Unassembled WGS sequence"/>
</dbReference>
<gene>
    <name evidence="1" type="ORF">FAZ19_21840</name>
</gene>
<proteinExistence type="predicted"/>
<dbReference type="EMBL" id="SUKA01000010">
    <property type="protein sequence ID" value="TJY61263.1"/>
    <property type="molecule type" value="Genomic_DNA"/>
</dbReference>
<sequence length="236" mass="26859">MKDMNIIRYIVGAFSMLVVLFSCEKSGYIDSGTYPNNYDGTILQYLDSRPELFDSLMKVVKLADMEAVLNNDNITFFAPPDVTIEKSVRLLNQVLFIQGRDTVIDLAQVNPIVWKEYLSMYVFEERRSLKDYPQLDTLKMESFPGQGFIALGGQNMNIGVLYNDVVSKNNAGVEQRVKYAGYRQLYLSNFDFGIIHTPIATSDIRTRNGNLHVLNIKKHSFGFSSINFANRAFSLM</sequence>
<name>A0A4U0GQW1_9SPHI</name>
<dbReference type="InterPro" id="IPR036378">
    <property type="entry name" value="FAS1_dom_sf"/>
</dbReference>
<dbReference type="SUPFAM" id="SSF82153">
    <property type="entry name" value="FAS1 domain"/>
    <property type="match status" value="1"/>
</dbReference>
<dbReference type="PROSITE" id="PS51257">
    <property type="entry name" value="PROKAR_LIPOPROTEIN"/>
    <property type="match status" value="1"/>
</dbReference>
<protein>
    <submittedName>
        <fullName evidence="1">Uncharacterized protein</fullName>
    </submittedName>
</protein>
<reference evidence="1 2" key="1">
    <citation type="submission" date="2019-04" db="EMBL/GenBank/DDBJ databases">
        <title>Sphingobacterium olei sp. nov., isolated from oil-contaminated soil.</title>
        <authorList>
            <person name="Liu B."/>
        </authorList>
    </citation>
    <scope>NUCLEOTIDE SEQUENCE [LARGE SCALE GENOMIC DNA]</scope>
    <source>
        <strain evidence="1 2">Y3L14</strain>
    </source>
</reference>
<dbReference type="OrthoDB" id="1097608at2"/>
<keyword evidence="2" id="KW-1185">Reference proteome</keyword>
<comment type="caution">
    <text evidence="1">The sequence shown here is derived from an EMBL/GenBank/DDBJ whole genome shotgun (WGS) entry which is preliminary data.</text>
</comment>
<organism evidence="1 2">
    <name type="scientific">Sphingobacterium alkalisoli</name>
    <dbReference type="NCBI Taxonomy" id="1874115"/>
    <lineage>
        <taxon>Bacteria</taxon>
        <taxon>Pseudomonadati</taxon>
        <taxon>Bacteroidota</taxon>
        <taxon>Sphingobacteriia</taxon>
        <taxon>Sphingobacteriales</taxon>
        <taxon>Sphingobacteriaceae</taxon>
        <taxon>Sphingobacterium</taxon>
    </lineage>
</organism>
<evidence type="ECO:0000313" key="1">
    <source>
        <dbReference type="EMBL" id="TJY61263.1"/>
    </source>
</evidence>
<evidence type="ECO:0000313" key="2">
    <source>
        <dbReference type="Proteomes" id="UP000309872"/>
    </source>
</evidence>
<dbReference type="Gene3D" id="2.30.180.10">
    <property type="entry name" value="FAS1 domain"/>
    <property type="match status" value="1"/>
</dbReference>
<dbReference type="AlphaFoldDB" id="A0A4U0GQW1"/>